<organism evidence="1 2">
    <name type="scientific">Pseudomonas fluorescens</name>
    <dbReference type="NCBI Taxonomy" id="294"/>
    <lineage>
        <taxon>Bacteria</taxon>
        <taxon>Pseudomonadati</taxon>
        <taxon>Pseudomonadota</taxon>
        <taxon>Gammaproteobacteria</taxon>
        <taxon>Pseudomonadales</taxon>
        <taxon>Pseudomonadaceae</taxon>
        <taxon>Pseudomonas</taxon>
    </lineage>
</organism>
<reference evidence="1 2" key="1">
    <citation type="submission" date="2018-03" db="EMBL/GenBank/DDBJ databases">
        <title>Complete genome sequence of Pseudomonas fluorescens sp. G7.</title>
        <authorList>
            <person name="Gao C.-H."/>
            <person name="Li Z."/>
            <person name="Cai P."/>
        </authorList>
    </citation>
    <scope>NUCLEOTIDE SEQUENCE [LARGE SCALE GENOMIC DNA]</scope>
    <source>
        <strain evidence="1 2">G7</strain>
    </source>
</reference>
<sequence>MTQKNMVPNGDFSTGDFSEWIPQGYDTPMSVERHNGSYAARLVGGRNQGQSLATKTFHIQPGVFAFSSRIQAPNAAPLQDTKDRRIHIPVLGKTPNPMFHAHIYCTLWTTNRNTGEHEVWPEVRYVDPQTRTLTLKGTIRPGYEWLSVHFAIPNDPFGNKGHYLISKVWFSVV</sequence>
<accession>A0A7Z3C5B5</accession>
<dbReference type="EMBL" id="CP027561">
    <property type="protein sequence ID" value="QJP95812.1"/>
    <property type="molecule type" value="Genomic_DNA"/>
</dbReference>
<dbReference type="RefSeq" id="WP_169430509.1">
    <property type="nucleotide sequence ID" value="NZ_CP027561.1"/>
</dbReference>
<proteinExistence type="predicted"/>
<gene>
    <name evidence="1" type="ORF">C6Y56_14920</name>
</gene>
<evidence type="ECO:0000313" key="2">
    <source>
        <dbReference type="Proteomes" id="UP000501669"/>
    </source>
</evidence>
<evidence type="ECO:0000313" key="1">
    <source>
        <dbReference type="EMBL" id="QJP95812.1"/>
    </source>
</evidence>
<dbReference type="Gene3D" id="2.60.120.260">
    <property type="entry name" value="Galactose-binding domain-like"/>
    <property type="match status" value="1"/>
</dbReference>
<dbReference type="Proteomes" id="UP000501669">
    <property type="component" value="Chromosome"/>
</dbReference>
<protein>
    <submittedName>
        <fullName evidence="1">Uncharacterized protein</fullName>
    </submittedName>
</protein>
<name>A0A7Z3C5B5_PSEFL</name>
<dbReference type="AlphaFoldDB" id="A0A7Z3C5B5"/>